<evidence type="ECO:0000313" key="2">
    <source>
        <dbReference type="Proteomes" id="UP000078287"/>
    </source>
</evidence>
<organism evidence="1 2">
    <name type="scientific">Chloroflexus islandicus</name>
    <dbReference type="NCBI Taxonomy" id="1707952"/>
    <lineage>
        <taxon>Bacteria</taxon>
        <taxon>Bacillati</taxon>
        <taxon>Chloroflexota</taxon>
        <taxon>Chloroflexia</taxon>
        <taxon>Chloroflexales</taxon>
        <taxon>Chloroflexineae</taxon>
        <taxon>Chloroflexaceae</taxon>
        <taxon>Chloroflexus</taxon>
    </lineage>
</organism>
<protein>
    <submittedName>
        <fullName evidence="1">Uncharacterized protein</fullName>
    </submittedName>
</protein>
<dbReference type="OrthoDB" id="159776at2"/>
<keyword evidence="2" id="KW-1185">Reference proteome</keyword>
<dbReference type="Proteomes" id="UP000078287">
    <property type="component" value="Unassembled WGS sequence"/>
</dbReference>
<gene>
    <name evidence="1" type="ORF">A6A03_02655</name>
</gene>
<comment type="caution">
    <text evidence="1">The sequence shown here is derived from an EMBL/GenBank/DDBJ whole genome shotgun (WGS) entry which is preliminary data.</text>
</comment>
<proteinExistence type="predicted"/>
<evidence type="ECO:0000313" key="1">
    <source>
        <dbReference type="EMBL" id="OAN45074.1"/>
    </source>
</evidence>
<accession>A0A178MB28</accession>
<name>A0A178MB28_9CHLR</name>
<dbReference type="RefSeq" id="WP_066788516.1">
    <property type="nucleotide sequence ID" value="NZ_LWQS01000060.1"/>
</dbReference>
<dbReference type="AlphaFoldDB" id="A0A178MB28"/>
<dbReference type="EMBL" id="LWQS01000060">
    <property type="protein sequence ID" value="OAN45074.1"/>
    <property type="molecule type" value="Genomic_DNA"/>
</dbReference>
<reference evidence="1 2" key="1">
    <citation type="submission" date="2016-04" db="EMBL/GenBank/DDBJ databases">
        <title>Chloroflexus islandicus sp. nov., a thermophilic filamentous anoxygenic phototrophic bacterium from geyser Strokkur (Iceland).</title>
        <authorList>
            <person name="Gaisin V.A."/>
            <person name="Kalashnikov A.M."/>
            <person name="Sukhacheva M.V."/>
            <person name="Grouzdev D.S."/>
            <person name="Ivanov T.M."/>
            <person name="Kuznetsov B."/>
            <person name="Gorlenko V.M."/>
        </authorList>
    </citation>
    <scope>NUCLEOTIDE SEQUENCE [LARGE SCALE GENOMIC DNA]</scope>
    <source>
        <strain evidence="2">isl-2</strain>
    </source>
</reference>
<sequence length="126" mass="13499">MNTKALQRGFWLSFWSVVTIMTVRGAIIPARLRNLRITSLSGIGPVYATVSWGYSAGSRPVNVIFDLQCAGGATGSVTVDGEALEAEVPLIGTARAGEAYTITATLVYRRLGWTFTRQMQASGQIG</sequence>
<dbReference type="STRING" id="1707952.A6A03_02655"/>